<name>A0A2P6R6M7_ROSCH</name>
<proteinExistence type="predicted"/>
<reference evidence="2 3" key="1">
    <citation type="journal article" date="2018" name="Nat. Genet.">
        <title>The Rosa genome provides new insights in the design of modern roses.</title>
        <authorList>
            <person name="Bendahmane M."/>
        </authorList>
    </citation>
    <scope>NUCLEOTIDE SEQUENCE [LARGE SCALE GENOMIC DNA]</scope>
    <source>
        <strain evidence="3">cv. Old Blush</strain>
    </source>
</reference>
<comment type="caution">
    <text evidence="2">The sequence shown here is derived from an EMBL/GenBank/DDBJ whole genome shotgun (WGS) entry which is preliminary data.</text>
</comment>
<feature type="transmembrane region" description="Helical" evidence="1">
    <location>
        <begin position="6"/>
        <end position="27"/>
    </location>
</feature>
<dbReference type="AlphaFoldDB" id="A0A2P6R6M7"/>
<gene>
    <name evidence="2" type="ORF">RchiOBHm_Chr3g0453791</name>
</gene>
<evidence type="ECO:0000256" key="1">
    <source>
        <dbReference type="SAM" id="Phobius"/>
    </source>
</evidence>
<feature type="transmembrane region" description="Helical" evidence="1">
    <location>
        <begin position="34"/>
        <end position="56"/>
    </location>
</feature>
<keyword evidence="1" id="KW-0812">Transmembrane</keyword>
<evidence type="ECO:0000313" key="3">
    <source>
        <dbReference type="Proteomes" id="UP000238479"/>
    </source>
</evidence>
<evidence type="ECO:0000313" key="2">
    <source>
        <dbReference type="EMBL" id="PRQ42086.1"/>
    </source>
</evidence>
<accession>A0A2P6R6M7</accession>
<dbReference type="Proteomes" id="UP000238479">
    <property type="component" value="Chromosome 3"/>
</dbReference>
<protein>
    <submittedName>
        <fullName evidence="2">Uncharacterized protein</fullName>
    </submittedName>
</protein>
<dbReference type="EMBL" id="PDCK01000041">
    <property type="protein sequence ID" value="PRQ42086.1"/>
    <property type="molecule type" value="Genomic_DNA"/>
</dbReference>
<sequence length="105" mass="11971">MIACFLHFSFFFYAFTFLVFCMFSSHVCRMLSSLLSPTCILLYKVSHMQFLFFIAYKTNVSNIRRDPNNLPLPTLVESSASPLQSLKSSQSETQLVIPTSIPLAF</sequence>
<dbReference type="Gramene" id="PRQ42086">
    <property type="protein sequence ID" value="PRQ42086"/>
    <property type="gene ID" value="RchiOBHm_Chr3g0453791"/>
</dbReference>
<keyword evidence="1" id="KW-0472">Membrane</keyword>
<keyword evidence="1" id="KW-1133">Transmembrane helix</keyword>
<keyword evidence="3" id="KW-1185">Reference proteome</keyword>
<organism evidence="2 3">
    <name type="scientific">Rosa chinensis</name>
    <name type="common">China rose</name>
    <dbReference type="NCBI Taxonomy" id="74649"/>
    <lineage>
        <taxon>Eukaryota</taxon>
        <taxon>Viridiplantae</taxon>
        <taxon>Streptophyta</taxon>
        <taxon>Embryophyta</taxon>
        <taxon>Tracheophyta</taxon>
        <taxon>Spermatophyta</taxon>
        <taxon>Magnoliopsida</taxon>
        <taxon>eudicotyledons</taxon>
        <taxon>Gunneridae</taxon>
        <taxon>Pentapetalae</taxon>
        <taxon>rosids</taxon>
        <taxon>fabids</taxon>
        <taxon>Rosales</taxon>
        <taxon>Rosaceae</taxon>
        <taxon>Rosoideae</taxon>
        <taxon>Rosoideae incertae sedis</taxon>
        <taxon>Rosa</taxon>
    </lineage>
</organism>